<feature type="compositionally biased region" description="Polar residues" evidence="1">
    <location>
        <begin position="188"/>
        <end position="200"/>
    </location>
</feature>
<comment type="caution">
    <text evidence="3">The sequence shown here is derived from an EMBL/GenBank/DDBJ whole genome shotgun (WGS) entry which is preliminary data.</text>
</comment>
<name>A0AAN8NW60_9PEZI</name>
<dbReference type="Pfam" id="PF14420">
    <property type="entry name" value="Clr5"/>
    <property type="match status" value="1"/>
</dbReference>
<feature type="domain" description="Clr5" evidence="2">
    <location>
        <begin position="11"/>
        <end position="63"/>
    </location>
</feature>
<sequence length="746" mass="84917">MTHTTSQATSEDLWEQNKRCIIQLWIGERYSMKKLIKVMEEECGFIATKSQYNRQFRAWGLKKNLKKQDAKHIQQELQRRKDANKDTSVKLHGVPLEEKNLNRRLSRHQMNMTTFEIARERWKQEQDRKSGPSNDLVPELKGYDLGTPSAIESDDNSLTQPLGPSDATETNFPDTSAAPLPEGVEANGGSSPDDNSSQCHPYNCAGSFERPQDSETAKGLEQLIAALFQGLDLAADEKEGSDLWADELPQEMPIWFNACSKPYPDQEDIPYDWDSYAAKKKKCLEEYIQSRKSEAAAVIDCVKHLASLNLAGEPDEAAVKEAWVAMERDFDFEILPYHICRQILKSQLNEEFEMGEIDNLWCESMRTYLENDFSKMQFAAINTHPVKETYEVPTQSPQDDNGFKCSEFDTFESVAIHLPTFISKFGLHHFFTAFALQEVARYLCFSQTTELPTLTPIQPGNHEPSPVQKYPAIAKMLTEALLIYDKIGMADHPFAIDCLDMLLGSIGPYDPQNRLCESLERIAHIPYENYTRCSDKYGLDHQRTIAALAQVISFSLDLLSCDSYAQLAISQGWTEDSSVEAIFDQRFDSFLSHKPINGGGDATTRYIGIPHVSNNRPRWDDIVRVSMFDIVDTLERLGRLKDALRLLERMKKWENTQYDSCADDLFQIDLAFGRIRGKLGDYRLSLQALSDAVEKAKSLKNRKWELDAIHEIAIVAMKTEAGFCELVRPLLPPHLEHWINSVVTGY</sequence>
<accession>A0AAN8NW60</accession>
<gene>
    <name evidence="3" type="ORF">TWF718_007444</name>
</gene>
<proteinExistence type="predicted"/>
<dbReference type="EMBL" id="JAVHNR010000004">
    <property type="protein sequence ID" value="KAK6345532.1"/>
    <property type="molecule type" value="Genomic_DNA"/>
</dbReference>
<reference evidence="3 4" key="1">
    <citation type="submission" date="2019-10" db="EMBL/GenBank/DDBJ databases">
        <authorList>
            <person name="Palmer J.M."/>
        </authorList>
    </citation>
    <scope>NUCLEOTIDE SEQUENCE [LARGE SCALE GENOMIC DNA]</scope>
    <source>
        <strain evidence="3 4">TWF718</strain>
    </source>
</reference>
<dbReference type="PANTHER" id="PTHR38788">
    <property type="entry name" value="CLR5 DOMAIN-CONTAINING PROTEIN"/>
    <property type="match status" value="1"/>
</dbReference>
<organism evidence="3 4">
    <name type="scientific">Orbilia javanica</name>
    <dbReference type="NCBI Taxonomy" id="47235"/>
    <lineage>
        <taxon>Eukaryota</taxon>
        <taxon>Fungi</taxon>
        <taxon>Dikarya</taxon>
        <taxon>Ascomycota</taxon>
        <taxon>Pezizomycotina</taxon>
        <taxon>Orbiliomycetes</taxon>
        <taxon>Orbiliales</taxon>
        <taxon>Orbiliaceae</taxon>
        <taxon>Orbilia</taxon>
    </lineage>
</organism>
<evidence type="ECO:0000313" key="4">
    <source>
        <dbReference type="Proteomes" id="UP001313282"/>
    </source>
</evidence>
<feature type="region of interest" description="Disordered" evidence="1">
    <location>
        <begin position="121"/>
        <end position="215"/>
    </location>
</feature>
<dbReference type="InterPro" id="IPR025676">
    <property type="entry name" value="Clr5_dom"/>
</dbReference>
<evidence type="ECO:0000256" key="1">
    <source>
        <dbReference type="SAM" id="MobiDB-lite"/>
    </source>
</evidence>
<evidence type="ECO:0000259" key="2">
    <source>
        <dbReference type="Pfam" id="PF14420"/>
    </source>
</evidence>
<dbReference type="PANTHER" id="PTHR38788:SF3">
    <property type="entry name" value="CLR5 DOMAIN-CONTAINING PROTEIN"/>
    <property type="match status" value="1"/>
</dbReference>
<dbReference type="Proteomes" id="UP001313282">
    <property type="component" value="Unassembled WGS sequence"/>
</dbReference>
<protein>
    <recommendedName>
        <fullName evidence="2">Clr5 domain-containing protein</fullName>
    </recommendedName>
</protein>
<keyword evidence="4" id="KW-1185">Reference proteome</keyword>
<dbReference type="AlphaFoldDB" id="A0AAN8NW60"/>
<feature type="compositionally biased region" description="Basic and acidic residues" evidence="1">
    <location>
        <begin position="121"/>
        <end position="130"/>
    </location>
</feature>
<feature type="compositionally biased region" description="Polar residues" evidence="1">
    <location>
        <begin position="156"/>
        <end position="174"/>
    </location>
</feature>
<evidence type="ECO:0000313" key="3">
    <source>
        <dbReference type="EMBL" id="KAK6345532.1"/>
    </source>
</evidence>